<accession>A0ACC4BZH9</accession>
<dbReference type="Proteomes" id="UP000309997">
    <property type="component" value="Unassembled WGS sequence"/>
</dbReference>
<evidence type="ECO:0000313" key="1">
    <source>
        <dbReference type="EMBL" id="KAL3584083.1"/>
    </source>
</evidence>
<protein>
    <submittedName>
        <fullName evidence="1">Uncharacterized protein</fullName>
    </submittedName>
</protein>
<gene>
    <name evidence="1" type="ORF">D5086_015144</name>
</gene>
<reference evidence="1 2" key="1">
    <citation type="journal article" date="2024" name="Plant Biotechnol. J.">
        <title>Genome and CRISPR/Cas9 system of a widespread forest tree (Populus alba) in the world.</title>
        <authorList>
            <person name="Liu Y.J."/>
            <person name="Jiang P.F."/>
            <person name="Han X.M."/>
            <person name="Li X.Y."/>
            <person name="Wang H.M."/>
            <person name="Wang Y.J."/>
            <person name="Wang X.X."/>
            <person name="Zeng Q.Y."/>
        </authorList>
    </citation>
    <scope>NUCLEOTIDE SEQUENCE [LARGE SCALE GENOMIC DNA]</scope>
    <source>
        <strain evidence="2">cv. PAL-ZL1</strain>
    </source>
</reference>
<proteinExistence type="predicted"/>
<sequence length="66" mass="7296">IGSQTRAAGRNISLYMPERREGKEKEEDDLGLLHLSSKLDNQYNHCSFCEVGIAGETPPPPVKPSQ</sequence>
<keyword evidence="2" id="KW-1185">Reference proteome</keyword>
<dbReference type="EMBL" id="RCHU02000007">
    <property type="protein sequence ID" value="KAL3584083.1"/>
    <property type="molecule type" value="Genomic_DNA"/>
</dbReference>
<evidence type="ECO:0000313" key="2">
    <source>
        <dbReference type="Proteomes" id="UP000309997"/>
    </source>
</evidence>
<feature type="non-terminal residue" evidence="1">
    <location>
        <position position="1"/>
    </location>
</feature>
<comment type="caution">
    <text evidence="1">The sequence shown here is derived from an EMBL/GenBank/DDBJ whole genome shotgun (WGS) entry which is preliminary data.</text>
</comment>
<organism evidence="1 2">
    <name type="scientific">Populus alba</name>
    <name type="common">White poplar</name>
    <dbReference type="NCBI Taxonomy" id="43335"/>
    <lineage>
        <taxon>Eukaryota</taxon>
        <taxon>Viridiplantae</taxon>
        <taxon>Streptophyta</taxon>
        <taxon>Embryophyta</taxon>
        <taxon>Tracheophyta</taxon>
        <taxon>Spermatophyta</taxon>
        <taxon>Magnoliopsida</taxon>
        <taxon>eudicotyledons</taxon>
        <taxon>Gunneridae</taxon>
        <taxon>Pentapetalae</taxon>
        <taxon>rosids</taxon>
        <taxon>fabids</taxon>
        <taxon>Malpighiales</taxon>
        <taxon>Salicaceae</taxon>
        <taxon>Saliceae</taxon>
        <taxon>Populus</taxon>
    </lineage>
</organism>
<name>A0ACC4BZH9_POPAL</name>